<feature type="compositionally biased region" description="Low complexity" evidence="1">
    <location>
        <begin position="508"/>
        <end position="517"/>
    </location>
</feature>
<feature type="compositionally biased region" description="Acidic residues" evidence="1">
    <location>
        <begin position="686"/>
        <end position="699"/>
    </location>
</feature>
<reference evidence="2 3" key="1">
    <citation type="submission" date="2024-01" db="EMBL/GenBank/DDBJ databases">
        <authorList>
            <person name="Allen C."/>
            <person name="Tagirdzhanova G."/>
        </authorList>
    </citation>
    <scope>NUCLEOTIDE SEQUENCE [LARGE SCALE GENOMIC DNA]</scope>
</reference>
<dbReference type="EMBL" id="CAWUHB010000040">
    <property type="protein sequence ID" value="CAK7227644.1"/>
    <property type="molecule type" value="Genomic_DNA"/>
</dbReference>
<feature type="compositionally biased region" description="Low complexity" evidence="1">
    <location>
        <begin position="585"/>
        <end position="626"/>
    </location>
</feature>
<organism evidence="2 3">
    <name type="scientific">Sporothrix curviconia</name>
    <dbReference type="NCBI Taxonomy" id="1260050"/>
    <lineage>
        <taxon>Eukaryota</taxon>
        <taxon>Fungi</taxon>
        <taxon>Dikarya</taxon>
        <taxon>Ascomycota</taxon>
        <taxon>Pezizomycotina</taxon>
        <taxon>Sordariomycetes</taxon>
        <taxon>Sordariomycetidae</taxon>
        <taxon>Ophiostomatales</taxon>
        <taxon>Ophiostomataceae</taxon>
        <taxon>Sporothrix</taxon>
    </lineage>
</organism>
<evidence type="ECO:0000313" key="2">
    <source>
        <dbReference type="EMBL" id="CAK7227644.1"/>
    </source>
</evidence>
<keyword evidence="3" id="KW-1185">Reference proteome</keyword>
<gene>
    <name evidence="2" type="ORF">SCUCBS95973_006613</name>
</gene>
<dbReference type="Proteomes" id="UP001642405">
    <property type="component" value="Unassembled WGS sequence"/>
</dbReference>
<feature type="compositionally biased region" description="Basic and acidic residues" evidence="1">
    <location>
        <begin position="1"/>
        <end position="14"/>
    </location>
</feature>
<feature type="compositionally biased region" description="Low complexity" evidence="1">
    <location>
        <begin position="641"/>
        <end position="653"/>
    </location>
</feature>
<evidence type="ECO:0000256" key="1">
    <source>
        <dbReference type="SAM" id="MobiDB-lite"/>
    </source>
</evidence>
<feature type="compositionally biased region" description="Basic and acidic residues" evidence="1">
    <location>
        <begin position="518"/>
        <end position="544"/>
    </location>
</feature>
<protein>
    <submittedName>
        <fullName evidence="2">Uncharacterized protein</fullName>
    </submittedName>
</protein>
<comment type="caution">
    <text evidence="2">The sequence shown here is derived from an EMBL/GenBank/DDBJ whole genome shotgun (WGS) entry which is preliminary data.</text>
</comment>
<feature type="compositionally biased region" description="Polar residues" evidence="1">
    <location>
        <begin position="665"/>
        <end position="684"/>
    </location>
</feature>
<proteinExistence type="predicted"/>
<accession>A0ABP0C6K9</accession>
<sequence>MPVRGRDSPERQHGANDAGRAGRNTARAPGANSGVPHGNSSSNSNSNMMGGNLYGQGVGRNSGIPPDRTKCKDVNCDKRIAWRNVDANGNIIGSSHSNNSSSSGGMGQLLPFHHNHEEREIQMKLLDILSETGLSQEDIDVLGSKPLAFSSLPAVSSSTGAIRGVPSNTGMEAPQQRSVAWLCAQFDADRDRREWAFHNRSPHVARIPSAHCEEQFCHFKKPIYDTVCNKHLCQVAGCELLCDMTESNQKSNYCPKHKCHYKGCAKMAQDHVGYCDKHKCQSEHGCNRIAMSSYKLCKNHLKCSQQGCTRPRFIVPKGRTIDDKDYAECGIGVYDREPYLAYCEEHGVCADKSCSKLRIKTTVHCRKHACLERGCRNPCPEKLKYCNLHRCGMEACMSPKGWKQDDRTREEFCLNPGVPDMHLYCQQHECDFEGCVAIMAEHGVCIEHLKIQHMKHAKASVHREAQQMAKAFQVNSGTGANGNAGMFYAHPSHSPPYSPFNNPYYHSPTHSMSSRSRSPPDWKDYDYDRDRNRARGRGRDYHGRDHGHHGRRGSRQDSVHTPTSSDGGRSRYYDEDSDVSPVLRQKQQQQQQPHQRKTAPAQATAQTQHSGAAQKTQQQARPQQPAVVINPAPQGTNKPVGSGNRNNNAGGSAPNFVLLGKTAPVNKNVNGGQNPPIILQNQPMYQDDDYSDEEDNWVR</sequence>
<feature type="compositionally biased region" description="Low complexity" evidence="1">
    <location>
        <begin position="38"/>
        <end position="51"/>
    </location>
</feature>
<evidence type="ECO:0000313" key="3">
    <source>
        <dbReference type="Proteomes" id="UP001642405"/>
    </source>
</evidence>
<feature type="region of interest" description="Disordered" evidence="1">
    <location>
        <begin position="508"/>
        <end position="699"/>
    </location>
</feature>
<feature type="region of interest" description="Disordered" evidence="1">
    <location>
        <begin position="1"/>
        <end position="72"/>
    </location>
</feature>
<name>A0ABP0C6K9_9PEZI</name>